<sequence length="138" mass="15898">MKLIGIFSLLFFCAFSQAQELQEYGIPIPEVRSSLSNLKEIKSETNFVLTEVDLSRDLRREAFRDQFSMVLEEKPKYKTVTPNYNIAIPESNVKVYINAFNTDRLNNRTYTSGIKNNAYKDASTYSGLFCPQTGQRIF</sequence>
<protein>
    <submittedName>
        <fullName evidence="2">Uncharacterized protein</fullName>
    </submittedName>
</protein>
<reference evidence="2 3" key="1">
    <citation type="submission" date="2019-02" db="EMBL/GenBank/DDBJ databases">
        <title>Genomic Encyclopedia of Type Strains, Phase IV (KMG-IV): sequencing the most valuable type-strain genomes for metagenomic binning, comparative biology and taxonomic classification.</title>
        <authorList>
            <person name="Goeker M."/>
        </authorList>
    </citation>
    <scope>NUCLEOTIDE SEQUENCE [LARGE SCALE GENOMIC DNA]</scope>
    <source>
        <strain evidence="2 3">DSM 17196</strain>
    </source>
</reference>
<feature type="chain" id="PRO_5020859674" evidence="1">
    <location>
        <begin position="19"/>
        <end position="138"/>
    </location>
</feature>
<feature type="signal peptide" evidence="1">
    <location>
        <begin position="1"/>
        <end position="18"/>
    </location>
</feature>
<dbReference type="EMBL" id="SGXE01000002">
    <property type="protein sequence ID" value="RZS93693.1"/>
    <property type="molecule type" value="Genomic_DNA"/>
</dbReference>
<comment type="caution">
    <text evidence="2">The sequence shown here is derived from an EMBL/GenBank/DDBJ whole genome shotgun (WGS) entry which is preliminary data.</text>
</comment>
<accession>A0A4Q7P1H3</accession>
<keyword evidence="3" id="KW-1185">Reference proteome</keyword>
<evidence type="ECO:0000313" key="2">
    <source>
        <dbReference type="EMBL" id="RZS93693.1"/>
    </source>
</evidence>
<dbReference type="RefSeq" id="WP_130286808.1">
    <property type="nucleotide sequence ID" value="NZ_SGXE01000002.1"/>
</dbReference>
<dbReference type="AlphaFoldDB" id="A0A4Q7P1H3"/>
<dbReference type="Proteomes" id="UP000292262">
    <property type="component" value="Unassembled WGS sequence"/>
</dbReference>
<gene>
    <name evidence="2" type="ORF">EV197_2273</name>
</gene>
<keyword evidence="1" id="KW-0732">Signal</keyword>
<dbReference type="OrthoDB" id="1164764at2"/>
<proteinExistence type="predicted"/>
<organism evidence="2 3">
    <name type="scientific">Aquimarina brevivitae</name>
    <dbReference type="NCBI Taxonomy" id="323412"/>
    <lineage>
        <taxon>Bacteria</taxon>
        <taxon>Pseudomonadati</taxon>
        <taxon>Bacteroidota</taxon>
        <taxon>Flavobacteriia</taxon>
        <taxon>Flavobacteriales</taxon>
        <taxon>Flavobacteriaceae</taxon>
        <taxon>Aquimarina</taxon>
    </lineage>
</organism>
<evidence type="ECO:0000313" key="3">
    <source>
        <dbReference type="Proteomes" id="UP000292262"/>
    </source>
</evidence>
<name>A0A4Q7P1H3_9FLAO</name>
<evidence type="ECO:0000256" key="1">
    <source>
        <dbReference type="SAM" id="SignalP"/>
    </source>
</evidence>